<dbReference type="Proteomes" id="UP000652153">
    <property type="component" value="Unassembled WGS sequence"/>
</dbReference>
<evidence type="ECO:0008006" key="6">
    <source>
        <dbReference type="Google" id="ProtNLM"/>
    </source>
</evidence>
<protein>
    <recommendedName>
        <fullName evidence="6">Carbamoyltransferase</fullName>
    </recommendedName>
</protein>
<evidence type="ECO:0000259" key="2">
    <source>
        <dbReference type="Pfam" id="PF02543"/>
    </source>
</evidence>
<gene>
    <name evidence="4" type="ORF">GCM10008014_30300</name>
</gene>
<dbReference type="PANTHER" id="PTHR34847:SF1">
    <property type="entry name" value="NODULATION PROTEIN U"/>
    <property type="match status" value="1"/>
</dbReference>
<dbReference type="InterPro" id="IPR051338">
    <property type="entry name" value="NodU/CmcH_Carbamoyltrnsfr"/>
</dbReference>
<evidence type="ECO:0000256" key="1">
    <source>
        <dbReference type="ARBA" id="ARBA00006129"/>
    </source>
</evidence>
<evidence type="ECO:0000313" key="5">
    <source>
        <dbReference type="Proteomes" id="UP000652153"/>
    </source>
</evidence>
<dbReference type="Pfam" id="PF02543">
    <property type="entry name" value="Carbam_trans_N"/>
    <property type="match status" value="1"/>
</dbReference>
<feature type="domain" description="Carbamoyltransferase" evidence="2">
    <location>
        <begin position="294"/>
        <end position="337"/>
    </location>
</feature>
<proteinExistence type="inferred from homology"/>
<dbReference type="PANTHER" id="PTHR34847">
    <property type="entry name" value="NODULATION PROTEIN U"/>
    <property type="match status" value="1"/>
</dbReference>
<organism evidence="4 5">
    <name type="scientific">Paenibacillus silvae</name>
    <dbReference type="NCBI Taxonomy" id="1325358"/>
    <lineage>
        <taxon>Bacteria</taxon>
        <taxon>Bacillati</taxon>
        <taxon>Bacillota</taxon>
        <taxon>Bacilli</taxon>
        <taxon>Bacillales</taxon>
        <taxon>Paenibacillaceae</taxon>
        <taxon>Paenibacillus</taxon>
    </lineage>
</organism>
<dbReference type="Gene3D" id="3.30.420.40">
    <property type="match status" value="1"/>
</dbReference>
<dbReference type="InterPro" id="IPR031730">
    <property type="entry name" value="Carbam_trans_C"/>
</dbReference>
<dbReference type="Pfam" id="PF16861">
    <property type="entry name" value="Carbam_trans_C"/>
    <property type="match status" value="1"/>
</dbReference>
<comment type="caution">
    <text evidence="4">The sequence shown here is derived from an EMBL/GenBank/DDBJ whole genome shotgun (WGS) entry which is preliminary data.</text>
</comment>
<feature type="domain" description="Carbamoyltransferase C-terminal" evidence="3">
    <location>
        <begin position="395"/>
        <end position="550"/>
    </location>
</feature>
<keyword evidence="5" id="KW-1185">Reference proteome</keyword>
<dbReference type="Gene3D" id="3.90.870.20">
    <property type="entry name" value="Carbamoyltransferase, C-terminal domain"/>
    <property type="match status" value="1"/>
</dbReference>
<evidence type="ECO:0000259" key="3">
    <source>
        <dbReference type="Pfam" id="PF16861"/>
    </source>
</evidence>
<name>A0ABQ1ZDJ8_9BACL</name>
<reference evidence="5" key="1">
    <citation type="journal article" date="2019" name="Int. J. Syst. Evol. Microbiol.">
        <title>The Global Catalogue of Microorganisms (GCM) 10K type strain sequencing project: providing services to taxonomists for standard genome sequencing and annotation.</title>
        <authorList>
            <consortium name="The Broad Institute Genomics Platform"/>
            <consortium name="The Broad Institute Genome Sequencing Center for Infectious Disease"/>
            <person name="Wu L."/>
            <person name="Ma J."/>
        </authorList>
    </citation>
    <scope>NUCLEOTIDE SEQUENCE [LARGE SCALE GENOMIC DNA]</scope>
    <source>
        <strain evidence="5">CGMCC 1.12770</strain>
    </source>
</reference>
<evidence type="ECO:0000313" key="4">
    <source>
        <dbReference type="EMBL" id="GGH58053.1"/>
    </source>
</evidence>
<dbReference type="EMBL" id="BMFU01000004">
    <property type="protein sequence ID" value="GGH58053.1"/>
    <property type="molecule type" value="Genomic_DNA"/>
</dbReference>
<dbReference type="CDD" id="cd24033">
    <property type="entry name" value="ASKHA_NBD_NodU_CmcH-like_N"/>
    <property type="match status" value="1"/>
</dbReference>
<sequence>MRDGYYLAAYLVVNKLAYAMDISVRHDHNLSLWKKTGEKIELVHYWELERLTRNKGHYRAFKDVVSAKKFINTLLNQYDLSIDDMVEVWGTPELATCSDYHSYTEYPSIAYHSVSHLFSGILTDSKKFYEENIIGFAVDGSPDVVVEPDNEWFEYTYCGCIVNRGQINIFPVMGPGALWQMATFSLKLREGTLMALANASKSEMLIDYPFEIDISEANVLDRVNNYVEELIAAVNALELKDEGVLFNYFDPSFTIEENKISMVMKVIQKRSIEMMDRNVQMIVNQYGLDPSNYHLSMSGGYALNCPTNSFLMNKYRFKDFIAPPCVNDSGMSLGIALYAFYKKMGKFDFTLEHAYHGDEEFDIAQVTEGGLYSKFIKSVREFDPSQAAEDIIESPIVWLNGRSEIGPRALGNRSIIVDPRSGMAKDKLNIIKQRQWWRPVAPIVLEEHMDEWFEDCYPSPFMLHTFKIKEDKAEQVPAVCHLDQSARIQTMVESANPLLTSVLQAFYEKTGVPIVCNTSLNDNSEPIINRAEEAINFALRKNIKVIYLNGKRVELQNHEHYKEIKPLDNLNWLEFFSRDVTTDVDILAEVNPYGIVRNKLSMYMNHPQLKSIDITSSRGARAVQRAVTLAYMTSKGIKKLNYADS</sequence>
<dbReference type="InterPro" id="IPR003696">
    <property type="entry name" value="Carbtransf_dom"/>
</dbReference>
<dbReference type="RefSeq" id="WP_188592979.1">
    <property type="nucleotide sequence ID" value="NZ_BMFU01000004.1"/>
</dbReference>
<dbReference type="InterPro" id="IPR038152">
    <property type="entry name" value="Carbam_trans_C_sf"/>
</dbReference>
<accession>A0ABQ1ZDJ8</accession>
<comment type="similarity">
    <text evidence="1">Belongs to the NodU/CmcH family.</text>
</comment>